<gene>
    <name evidence="1" type="ORF">O181_121126</name>
</gene>
<organism evidence="1 2">
    <name type="scientific">Austropuccinia psidii MF-1</name>
    <dbReference type="NCBI Taxonomy" id="1389203"/>
    <lineage>
        <taxon>Eukaryota</taxon>
        <taxon>Fungi</taxon>
        <taxon>Dikarya</taxon>
        <taxon>Basidiomycota</taxon>
        <taxon>Pucciniomycotina</taxon>
        <taxon>Pucciniomycetes</taxon>
        <taxon>Pucciniales</taxon>
        <taxon>Sphaerophragmiaceae</taxon>
        <taxon>Austropuccinia</taxon>
    </lineage>
</organism>
<dbReference type="AlphaFoldDB" id="A0A9Q3KJS8"/>
<comment type="caution">
    <text evidence="1">The sequence shown here is derived from an EMBL/GenBank/DDBJ whole genome shotgun (WGS) entry which is preliminary data.</text>
</comment>
<proteinExistence type="predicted"/>
<evidence type="ECO:0000313" key="1">
    <source>
        <dbReference type="EMBL" id="MBW0581411.1"/>
    </source>
</evidence>
<reference evidence="1" key="1">
    <citation type="submission" date="2021-03" db="EMBL/GenBank/DDBJ databases">
        <title>Draft genome sequence of rust myrtle Austropuccinia psidii MF-1, a brazilian biotype.</title>
        <authorList>
            <person name="Quecine M.C."/>
            <person name="Pachon D.M.R."/>
            <person name="Bonatelli M.L."/>
            <person name="Correr F.H."/>
            <person name="Franceschini L.M."/>
            <person name="Leite T.F."/>
            <person name="Margarido G.R.A."/>
            <person name="Almeida C.A."/>
            <person name="Ferrarezi J.A."/>
            <person name="Labate C.A."/>
        </authorList>
    </citation>
    <scope>NUCLEOTIDE SEQUENCE</scope>
    <source>
        <strain evidence="1">MF-1</strain>
    </source>
</reference>
<name>A0A9Q3KJS8_9BASI</name>
<dbReference type="Proteomes" id="UP000765509">
    <property type="component" value="Unassembled WGS sequence"/>
</dbReference>
<keyword evidence="2" id="KW-1185">Reference proteome</keyword>
<sequence length="144" mass="15716">MSHHGQSYGLGYSDFINAFSTAELEELLFGFSSHPSSSTSFWDWANYPHSTPPSPPALDALSTSSSLSPPLEDIPEAALAFWAFIEGSYNTQLFVPDPFNHFLGNKPCASSSIKSMKPSPVSQKNNHHYFLQPCNSTGCSITSH</sequence>
<dbReference type="EMBL" id="AVOT02109946">
    <property type="protein sequence ID" value="MBW0581411.1"/>
    <property type="molecule type" value="Genomic_DNA"/>
</dbReference>
<protein>
    <submittedName>
        <fullName evidence="1">Uncharacterized protein</fullName>
    </submittedName>
</protein>
<accession>A0A9Q3KJS8</accession>
<evidence type="ECO:0000313" key="2">
    <source>
        <dbReference type="Proteomes" id="UP000765509"/>
    </source>
</evidence>